<accession>A0ABD5D053</accession>
<organism evidence="3 4">
    <name type="scientific">Lacticaseibacillus paracasei</name>
    <name type="common">Lactobacillus paracasei</name>
    <dbReference type="NCBI Taxonomy" id="1597"/>
    <lineage>
        <taxon>Bacteria</taxon>
        <taxon>Bacillati</taxon>
        <taxon>Bacillota</taxon>
        <taxon>Bacilli</taxon>
        <taxon>Lactobacillales</taxon>
        <taxon>Lactobacillaceae</taxon>
        <taxon>Lacticaseibacillus</taxon>
    </lineage>
</organism>
<protein>
    <recommendedName>
        <fullName evidence="2">Antitoxin</fullName>
    </recommendedName>
</protein>
<proteinExistence type="inferred from homology"/>
<dbReference type="NCBIfam" id="TIGR01552">
    <property type="entry name" value="phd_fam"/>
    <property type="match status" value="1"/>
</dbReference>
<sequence length="89" mass="10139">MDATSYSDFRRNLKHYMSQVNEDAVPLLVTSKDPDDTVVVMSKRDFDANAETMYLLSNPKLMERIKRGDAQIAAGKAKKHDLLTDFDDE</sequence>
<dbReference type="PANTHER" id="PTHR33713">
    <property type="entry name" value="ANTITOXIN YAFN-RELATED"/>
    <property type="match status" value="1"/>
</dbReference>
<dbReference type="InterPro" id="IPR006442">
    <property type="entry name" value="Antitoxin_Phd/YefM"/>
</dbReference>
<dbReference type="InterPro" id="IPR036165">
    <property type="entry name" value="YefM-like_sf"/>
</dbReference>
<evidence type="ECO:0000256" key="1">
    <source>
        <dbReference type="ARBA" id="ARBA00009981"/>
    </source>
</evidence>
<reference evidence="4" key="1">
    <citation type="submission" date="2023-07" db="EMBL/GenBank/DDBJ databases">
        <title>Lacticaseibacillus paracasei KCKM 0992.</title>
        <authorList>
            <person name="Kim T.W."/>
        </authorList>
    </citation>
    <scope>NUCLEOTIDE SEQUENCE [LARGE SCALE GENOMIC DNA]</scope>
    <source>
        <strain evidence="4">KCKM 0992</strain>
    </source>
</reference>
<dbReference type="RefSeq" id="WP_016381182.1">
    <property type="nucleotide sequence ID" value="NZ_CP133786.1"/>
</dbReference>
<evidence type="ECO:0000256" key="2">
    <source>
        <dbReference type="RuleBase" id="RU362080"/>
    </source>
</evidence>
<dbReference type="EMBL" id="JAVKVH010000001">
    <property type="protein sequence ID" value="MDR7625509.1"/>
    <property type="molecule type" value="Genomic_DNA"/>
</dbReference>
<dbReference type="Gene3D" id="1.10.1220.170">
    <property type="match status" value="1"/>
</dbReference>
<gene>
    <name evidence="3" type="ORF">RF672_13155</name>
</gene>
<dbReference type="SUPFAM" id="SSF143120">
    <property type="entry name" value="YefM-like"/>
    <property type="match status" value="1"/>
</dbReference>
<dbReference type="Pfam" id="PF02604">
    <property type="entry name" value="PhdYeFM_antitox"/>
    <property type="match status" value="1"/>
</dbReference>
<dbReference type="InterPro" id="IPR051405">
    <property type="entry name" value="phD/YefM_antitoxin"/>
</dbReference>
<dbReference type="PANTHER" id="PTHR33713:SF6">
    <property type="entry name" value="ANTITOXIN YEFM"/>
    <property type="match status" value="1"/>
</dbReference>
<comment type="function">
    <text evidence="2">Antitoxin component of a type II toxin-antitoxin (TA) system.</text>
</comment>
<dbReference type="Gene3D" id="3.40.1620.10">
    <property type="entry name" value="YefM-like domain"/>
    <property type="match status" value="1"/>
</dbReference>
<comment type="similarity">
    <text evidence="1 2">Belongs to the phD/YefM antitoxin family.</text>
</comment>
<dbReference type="Proteomes" id="UP001268544">
    <property type="component" value="Unassembled WGS sequence"/>
</dbReference>
<comment type="caution">
    <text evidence="3">The sequence shown here is derived from an EMBL/GenBank/DDBJ whole genome shotgun (WGS) entry which is preliminary data.</text>
</comment>
<evidence type="ECO:0000313" key="3">
    <source>
        <dbReference type="EMBL" id="MDR7625509.1"/>
    </source>
</evidence>
<dbReference type="AlphaFoldDB" id="A0ABD5D053"/>
<evidence type="ECO:0000313" key="4">
    <source>
        <dbReference type="Proteomes" id="UP001268544"/>
    </source>
</evidence>
<name>A0ABD5D053_LACPA</name>